<name>A0AAV2T4W1_CALDB</name>
<dbReference type="AlphaFoldDB" id="A0AAV2T4W1"/>
<sequence>MHAITCVLIISCLCGMIFGAPTETTTGNNGLSAVKSTIIRLAQWIKLHTQIDLHKLLNAAPPDTTAAAPPDTTAAAPPDTTAAAPPDTTAGKPCRKPCEQRKPCRKPCEQRKPCRKPCEQRKPCRKPCEQNGETSSASGNKDLSALTSAIIRLANWIKTHTQNGLDEILNGDNSQSGTNGNSQSGSNNANKKSRETSLGSSPSVLTSAMFCIILMEFWKLL</sequence>
<feature type="region of interest" description="Disordered" evidence="1">
    <location>
        <begin position="62"/>
        <end position="140"/>
    </location>
</feature>
<evidence type="ECO:0000256" key="2">
    <source>
        <dbReference type="SAM" id="SignalP"/>
    </source>
</evidence>
<keyword evidence="2" id="KW-0732">Signal</keyword>
<feature type="compositionally biased region" description="Polar residues" evidence="1">
    <location>
        <begin position="131"/>
        <end position="140"/>
    </location>
</feature>
<accession>A0AAV2T4W1</accession>
<dbReference type="Proteomes" id="UP001497525">
    <property type="component" value="Unassembled WGS sequence"/>
</dbReference>
<evidence type="ECO:0000313" key="3">
    <source>
        <dbReference type="EMBL" id="CAL5130333.1"/>
    </source>
</evidence>
<comment type="caution">
    <text evidence="3">The sequence shown here is derived from an EMBL/GenBank/DDBJ whole genome shotgun (WGS) entry which is preliminary data.</text>
</comment>
<gene>
    <name evidence="3" type="ORF">CDAUBV1_LOCUS1948</name>
</gene>
<feature type="chain" id="PRO_5043808309" evidence="2">
    <location>
        <begin position="20"/>
        <end position="221"/>
    </location>
</feature>
<organism evidence="3 4">
    <name type="scientific">Calicophoron daubneyi</name>
    <name type="common">Rumen fluke</name>
    <name type="synonym">Paramphistomum daubneyi</name>
    <dbReference type="NCBI Taxonomy" id="300641"/>
    <lineage>
        <taxon>Eukaryota</taxon>
        <taxon>Metazoa</taxon>
        <taxon>Spiralia</taxon>
        <taxon>Lophotrochozoa</taxon>
        <taxon>Platyhelminthes</taxon>
        <taxon>Trematoda</taxon>
        <taxon>Digenea</taxon>
        <taxon>Plagiorchiida</taxon>
        <taxon>Pronocephalata</taxon>
        <taxon>Paramphistomoidea</taxon>
        <taxon>Paramphistomidae</taxon>
        <taxon>Calicophoron</taxon>
    </lineage>
</organism>
<feature type="signal peptide" evidence="2">
    <location>
        <begin position="1"/>
        <end position="19"/>
    </location>
</feature>
<feature type="region of interest" description="Disordered" evidence="1">
    <location>
        <begin position="167"/>
        <end position="201"/>
    </location>
</feature>
<feature type="compositionally biased region" description="Low complexity" evidence="1">
    <location>
        <begin position="170"/>
        <end position="190"/>
    </location>
</feature>
<evidence type="ECO:0000256" key="1">
    <source>
        <dbReference type="SAM" id="MobiDB-lite"/>
    </source>
</evidence>
<dbReference type="EMBL" id="CAXLJL010000062">
    <property type="protein sequence ID" value="CAL5130333.1"/>
    <property type="molecule type" value="Genomic_DNA"/>
</dbReference>
<proteinExistence type="predicted"/>
<feature type="compositionally biased region" description="Basic and acidic residues" evidence="1">
    <location>
        <begin position="96"/>
        <end position="128"/>
    </location>
</feature>
<protein>
    <submittedName>
        <fullName evidence="3">Uncharacterized protein</fullName>
    </submittedName>
</protein>
<feature type="compositionally biased region" description="Low complexity" evidence="1">
    <location>
        <begin position="62"/>
        <end position="90"/>
    </location>
</feature>
<reference evidence="3" key="1">
    <citation type="submission" date="2024-06" db="EMBL/GenBank/DDBJ databases">
        <authorList>
            <person name="Liu X."/>
            <person name="Lenzi L."/>
            <person name="Haldenby T S."/>
            <person name="Uol C."/>
        </authorList>
    </citation>
    <scope>NUCLEOTIDE SEQUENCE</scope>
</reference>
<evidence type="ECO:0000313" key="4">
    <source>
        <dbReference type="Proteomes" id="UP001497525"/>
    </source>
</evidence>